<keyword evidence="7 14" id="KW-0863">Zinc-finger</keyword>
<dbReference type="InterPro" id="IPR001841">
    <property type="entry name" value="Znf_RING"/>
</dbReference>
<dbReference type="Pfam" id="PF26095">
    <property type="entry name" value="CC_Bre1"/>
    <property type="match status" value="1"/>
</dbReference>
<reference evidence="19 20" key="1">
    <citation type="submission" date="2007-06" db="EMBL/GenBank/DDBJ databases">
        <title>The Genome Sequence of Coccidioides posadasii RMSCC_3488.</title>
        <authorList>
            <consortium name="Coccidioides Genome Resources Consortium"/>
            <consortium name="The Broad Institute Genome Sequencing Platform"/>
            <person name="Henn M.R."/>
            <person name="Sykes S."/>
            <person name="Young S."/>
            <person name="Jaffe D."/>
            <person name="Berlin A."/>
            <person name="Alvarez P."/>
            <person name="Butler J."/>
            <person name="Gnerre S."/>
            <person name="Grabherr M."/>
            <person name="Mauceli E."/>
            <person name="Brockman W."/>
            <person name="Kodira C."/>
            <person name="Alvarado L."/>
            <person name="Zeng Q."/>
            <person name="Crawford M."/>
            <person name="Antoine C."/>
            <person name="Devon K."/>
            <person name="Galgiani J."/>
            <person name="Orsborn K."/>
            <person name="Lewis M.L."/>
            <person name="Nusbaum C."/>
            <person name="Galagan J."/>
            <person name="Birren B."/>
        </authorList>
    </citation>
    <scope>NUCLEOTIDE SEQUENCE [LARGE SCALE GENOMIC DNA]</scope>
    <source>
        <strain evidence="19 20">RMSCC 3488</strain>
    </source>
</reference>
<comment type="pathway">
    <text evidence="3 15">Protein modification; protein ubiquitination.</text>
</comment>
<keyword evidence="5 15" id="KW-0808">Transferase</keyword>
<dbReference type="SUPFAM" id="SSF57850">
    <property type="entry name" value="RING/U-box"/>
    <property type="match status" value="1"/>
</dbReference>
<feature type="compositionally biased region" description="Polar residues" evidence="17">
    <location>
        <begin position="33"/>
        <end position="46"/>
    </location>
</feature>
<evidence type="ECO:0000256" key="6">
    <source>
        <dbReference type="ARBA" id="ARBA00022723"/>
    </source>
</evidence>
<dbReference type="InterPro" id="IPR013083">
    <property type="entry name" value="Znf_RING/FYVE/PHD"/>
</dbReference>
<evidence type="ECO:0000256" key="11">
    <source>
        <dbReference type="ARBA" id="ARBA00023054"/>
    </source>
</evidence>
<evidence type="ECO:0000256" key="14">
    <source>
        <dbReference type="PROSITE-ProRule" id="PRU00175"/>
    </source>
</evidence>
<dbReference type="UniPathway" id="UPA00143"/>
<dbReference type="VEuPathDB" id="FungiDB:CPAG_00173"/>
<dbReference type="SMART" id="SM00184">
    <property type="entry name" value="RING"/>
    <property type="match status" value="1"/>
</dbReference>
<comment type="function">
    <text evidence="13">E3 ubiquitin-protein ligase that mediates monoubiquitination of histone H2B to form H2BK123ub1. H2BK123ub1 gives a specific tag for epigenetic transcriptional activation and is also a prerequisite for H3K4me and H3K79me formation.</text>
</comment>
<dbReference type="PROSITE" id="PS50089">
    <property type="entry name" value="ZF_RING_2"/>
    <property type="match status" value="1"/>
</dbReference>
<dbReference type="GO" id="GO:0033503">
    <property type="term" value="C:HULC complex"/>
    <property type="evidence" value="ECO:0007669"/>
    <property type="project" value="TreeGrafter"/>
</dbReference>
<dbReference type="PANTHER" id="PTHR23163:SF0">
    <property type="entry name" value="E3 UBIQUITIN-PROTEIN LIGASE BRE1"/>
    <property type="match status" value="1"/>
</dbReference>
<dbReference type="InterPro" id="IPR058643">
    <property type="entry name" value="BRE1-like_CC"/>
</dbReference>
<organism evidence="19 20">
    <name type="scientific">Coccidioides posadasii RMSCC 3488</name>
    <dbReference type="NCBI Taxonomy" id="454284"/>
    <lineage>
        <taxon>Eukaryota</taxon>
        <taxon>Fungi</taxon>
        <taxon>Dikarya</taxon>
        <taxon>Ascomycota</taxon>
        <taxon>Pezizomycotina</taxon>
        <taxon>Eurotiomycetes</taxon>
        <taxon>Eurotiomycetidae</taxon>
        <taxon>Onygenales</taxon>
        <taxon>Onygenaceae</taxon>
        <taxon>Coccidioides</taxon>
    </lineage>
</organism>
<evidence type="ECO:0000256" key="1">
    <source>
        <dbReference type="ARBA" id="ARBA00000900"/>
    </source>
</evidence>
<evidence type="ECO:0000256" key="9">
    <source>
        <dbReference type="ARBA" id="ARBA00022833"/>
    </source>
</evidence>
<evidence type="ECO:0000256" key="12">
    <source>
        <dbReference type="ARBA" id="ARBA00023242"/>
    </source>
</evidence>
<reference evidence="20" key="3">
    <citation type="journal article" date="2010" name="Genome Res.">
        <title>Population genomic sequencing of Coccidioides fungi reveals recent hybridization and transposon control.</title>
        <authorList>
            <person name="Neafsey D.E."/>
            <person name="Barker B.M."/>
            <person name="Sharpton T.J."/>
            <person name="Stajich J.E."/>
            <person name="Park D.J."/>
            <person name="Whiston E."/>
            <person name="Hung C.-Y."/>
            <person name="McMahan C."/>
            <person name="White J."/>
            <person name="Sykes S."/>
            <person name="Heiman D."/>
            <person name="Young S."/>
            <person name="Zeng Q."/>
            <person name="Abouelleil A."/>
            <person name="Aftuck L."/>
            <person name="Bessette D."/>
            <person name="Brown A."/>
            <person name="FitzGerald M."/>
            <person name="Lui A."/>
            <person name="Macdonald J.P."/>
            <person name="Priest M."/>
            <person name="Orbach M.J."/>
            <person name="Galgiani J.N."/>
            <person name="Kirkland T.N."/>
            <person name="Cole G.T."/>
            <person name="Birren B.W."/>
            <person name="Henn M.R."/>
            <person name="Taylor J.W."/>
            <person name="Rounsley S.D."/>
        </authorList>
    </citation>
    <scope>NUCLEOTIDE SEQUENCE [LARGE SCALE GENOMIC DNA]</scope>
    <source>
        <strain evidence="20">RMSCC 3488</strain>
    </source>
</reference>
<keyword evidence="8 15" id="KW-0833">Ubl conjugation pathway</keyword>
<evidence type="ECO:0000256" key="4">
    <source>
        <dbReference type="ARBA" id="ARBA00005555"/>
    </source>
</evidence>
<dbReference type="GO" id="GO:0008270">
    <property type="term" value="F:zinc ion binding"/>
    <property type="evidence" value="ECO:0007669"/>
    <property type="project" value="UniProtKB-KW"/>
</dbReference>
<feature type="coiled-coil region" evidence="16">
    <location>
        <begin position="68"/>
        <end position="95"/>
    </location>
</feature>
<protein>
    <recommendedName>
        <fullName evidence="15">E3 ubiquitin protein ligase</fullName>
        <ecNumber evidence="15">2.3.2.27</ecNumber>
    </recommendedName>
</protein>
<evidence type="ECO:0000256" key="3">
    <source>
        <dbReference type="ARBA" id="ARBA00004906"/>
    </source>
</evidence>
<dbReference type="Gene3D" id="3.30.40.10">
    <property type="entry name" value="Zinc/RING finger domain, C3HC4 (zinc finger)"/>
    <property type="match status" value="1"/>
</dbReference>
<evidence type="ECO:0000256" key="2">
    <source>
        <dbReference type="ARBA" id="ARBA00004123"/>
    </source>
</evidence>
<dbReference type="AlphaFoldDB" id="A0A0J6F4C1"/>
<dbReference type="EMBL" id="DS268109">
    <property type="protein sequence ID" value="KMM63819.1"/>
    <property type="molecule type" value="Genomic_DNA"/>
</dbReference>
<dbReference type="PROSITE" id="PS00518">
    <property type="entry name" value="ZF_RING_1"/>
    <property type="match status" value="1"/>
</dbReference>
<keyword evidence="10 15" id="KW-0156">Chromatin regulator</keyword>
<feature type="domain" description="RING-type" evidence="18">
    <location>
        <begin position="675"/>
        <end position="714"/>
    </location>
</feature>
<evidence type="ECO:0000259" key="18">
    <source>
        <dbReference type="PROSITE" id="PS50089"/>
    </source>
</evidence>
<gene>
    <name evidence="19" type="ORF">CPAG_00173</name>
</gene>
<proteinExistence type="inferred from homology"/>
<evidence type="ECO:0000256" key="17">
    <source>
        <dbReference type="SAM" id="MobiDB-lite"/>
    </source>
</evidence>
<feature type="coiled-coil region" evidence="16">
    <location>
        <begin position="179"/>
        <end position="230"/>
    </location>
</feature>
<dbReference type="InterPro" id="IPR013956">
    <property type="entry name" value="E3_ubiquit_lig_Bre1"/>
</dbReference>
<name>A0A0J6F4C1_COCPO</name>
<comment type="similarity">
    <text evidence="4 15">Belongs to the BRE1 family.</text>
</comment>
<dbReference type="GO" id="GO:0016567">
    <property type="term" value="P:protein ubiquitination"/>
    <property type="evidence" value="ECO:0007669"/>
    <property type="project" value="UniProtKB-UniRule"/>
</dbReference>
<evidence type="ECO:0000256" key="15">
    <source>
        <dbReference type="RuleBase" id="RU365038"/>
    </source>
</evidence>
<evidence type="ECO:0000256" key="5">
    <source>
        <dbReference type="ARBA" id="ARBA00022679"/>
    </source>
</evidence>
<feature type="coiled-coil region" evidence="16">
    <location>
        <begin position="567"/>
        <end position="615"/>
    </location>
</feature>
<feature type="region of interest" description="Disordered" evidence="17">
    <location>
        <begin position="1"/>
        <end position="60"/>
    </location>
</feature>
<evidence type="ECO:0000256" key="16">
    <source>
        <dbReference type="SAM" id="Coils"/>
    </source>
</evidence>
<dbReference type="PANTHER" id="PTHR23163">
    <property type="entry name" value="RING FINGER PROTEIN-RELATED"/>
    <property type="match status" value="1"/>
</dbReference>
<accession>A0A0J6F4C1</accession>
<dbReference type="GO" id="GO:0005634">
    <property type="term" value="C:nucleus"/>
    <property type="evidence" value="ECO:0007669"/>
    <property type="project" value="UniProtKB-SubCell"/>
</dbReference>
<dbReference type="GO" id="GO:0006325">
    <property type="term" value="P:chromatin organization"/>
    <property type="evidence" value="ECO:0007669"/>
    <property type="project" value="UniProtKB-KW"/>
</dbReference>
<dbReference type="Pfam" id="PF08647">
    <property type="entry name" value="BRE1"/>
    <property type="match status" value="1"/>
</dbReference>
<evidence type="ECO:0000313" key="20">
    <source>
        <dbReference type="Proteomes" id="UP000054567"/>
    </source>
</evidence>
<comment type="subcellular location">
    <subcellularLocation>
        <location evidence="2 15">Nucleus</location>
    </subcellularLocation>
</comment>
<keyword evidence="9 15" id="KW-0862">Zinc</keyword>
<feature type="region of interest" description="Disordered" evidence="17">
    <location>
        <begin position="245"/>
        <end position="270"/>
    </location>
</feature>
<evidence type="ECO:0000256" key="10">
    <source>
        <dbReference type="ARBA" id="ARBA00022853"/>
    </source>
</evidence>
<keyword evidence="11 15" id="KW-0175">Coiled coil</keyword>
<dbReference type="Pfam" id="PF13923">
    <property type="entry name" value="zf-C3HC4_2"/>
    <property type="match status" value="1"/>
</dbReference>
<evidence type="ECO:0000256" key="8">
    <source>
        <dbReference type="ARBA" id="ARBA00022786"/>
    </source>
</evidence>
<reference evidence="20" key="2">
    <citation type="journal article" date="2009" name="Genome Res.">
        <title>Comparative genomic analyses of the human fungal pathogens Coccidioides and their relatives.</title>
        <authorList>
            <person name="Sharpton T.J."/>
            <person name="Stajich J.E."/>
            <person name="Rounsley S.D."/>
            <person name="Gardner M.J."/>
            <person name="Wortman J.R."/>
            <person name="Jordar V.S."/>
            <person name="Maiti R."/>
            <person name="Kodira C.D."/>
            <person name="Neafsey D.E."/>
            <person name="Zeng Q."/>
            <person name="Hung C.-Y."/>
            <person name="McMahan C."/>
            <person name="Muszewska A."/>
            <person name="Grynberg M."/>
            <person name="Mandel M.A."/>
            <person name="Kellner E.M."/>
            <person name="Barker B.M."/>
            <person name="Galgiani J.N."/>
            <person name="Orbach M.J."/>
            <person name="Kirkland T.N."/>
            <person name="Cole G.T."/>
            <person name="Henn M.R."/>
            <person name="Birren B.W."/>
            <person name="Taylor J.W."/>
        </authorList>
    </citation>
    <scope>NUCLEOTIDE SEQUENCE [LARGE SCALE GENOMIC DNA]</scope>
    <source>
        <strain evidence="20">RMSCC 3488</strain>
    </source>
</reference>
<evidence type="ECO:0000256" key="13">
    <source>
        <dbReference type="ARBA" id="ARBA00059679"/>
    </source>
</evidence>
<dbReference type="InterPro" id="IPR017907">
    <property type="entry name" value="Znf_RING_CS"/>
</dbReference>
<dbReference type="CDD" id="cd16499">
    <property type="entry name" value="RING-HC_Bre1-like"/>
    <property type="match status" value="1"/>
</dbReference>
<comment type="catalytic activity">
    <reaction evidence="1 15">
        <text>S-ubiquitinyl-[E2 ubiquitin-conjugating enzyme]-L-cysteine + [acceptor protein]-L-lysine = [E2 ubiquitin-conjugating enzyme]-L-cysteine + N(6)-ubiquitinyl-[acceptor protein]-L-lysine.</text>
        <dbReference type="EC" id="2.3.2.27"/>
    </reaction>
</comment>
<feature type="coiled-coil region" evidence="16">
    <location>
        <begin position="285"/>
        <end position="524"/>
    </location>
</feature>
<sequence length="727" mass="82105">MTVIEASTVPLTKPGLVGKMEDRKRPASHDPSDSTPPSKRQATSVNGGAKIHPDADMPWKDDLERFQKDAILRQMQEYKREKTTLEARIKELTKSAAYHDEHIRVIDAWLQQLLDEVKVLLGPLGEASEDSSPPQSALLFTGNENFQKHLKDRADLIKSTMSLLSARAPKASRDVAELQSQLNKKLAEEKATIAELDQALADKQQLEERLEAASLRYMVAEKRIDRAKSLTVARLEKQYILGAQKSSGENMSARREESSGPNGPSDSTEKLSELEMSYNKTIAISEIQKEQIEKLEAENSKLSTQLTDLHVKLSKLSDEDYSQTDLFKQLKSQHEDVIKRVNHLEATNVQLREEAKKLQTERTAYQVQIENEVQASLGEKEAYLSKVESDLARIRNARDELLADQQMRKAAQEQEKFSLVQMKELLEAREARITSLESEIERLHLQIDGVKDVRSATTELSMDELRAKYETLDKQYELLNTELSSMQAAFKRTSKLASQKITEFANLEDKIQRLIAEKSKADQKYFAAMKSKEARDLELRTLRVQNMKSSDIISQLKDSESMTRNLVSNVEKQLSETKEALNSALAQHRASQQQVTEANLAIQGLRLQVAELKALLANRDASLASANSTCRKAENTVEGLKSILADTKKSLESWKAKGLGNSSSEYEMLRTLALCTVCRRTWKNTAIKTCGHVFCKECVEERLTSRSRKCPNCNKSFGNNDYMHITL</sequence>
<keyword evidence="6 15" id="KW-0479">Metal-binding</keyword>
<dbReference type="GO" id="GO:0061630">
    <property type="term" value="F:ubiquitin protein ligase activity"/>
    <property type="evidence" value="ECO:0007669"/>
    <property type="project" value="UniProtKB-EC"/>
</dbReference>
<dbReference type="OrthoDB" id="654191at2759"/>
<keyword evidence="12 15" id="KW-0539">Nucleus</keyword>
<feature type="compositionally biased region" description="Basic and acidic residues" evidence="17">
    <location>
        <begin position="51"/>
        <end position="60"/>
    </location>
</feature>
<feature type="compositionally biased region" description="Basic and acidic residues" evidence="17">
    <location>
        <begin position="19"/>
        <end position="32"/>
    </location>
</feature>
<evidence type="ECO:0000313" key="19">
    <source>
        <dbReference type="EMBL" id="KMM63819.1"/>
    </source>
</evidence>
<dbReference type="EC" id="2.3.2.27" evidence="15"/>
<dbReference type="Proteomes" id="UP000054567">
    <property type="component" value="Unassembled WGS sequence"/>
</dbReference>
<evidence type="ECO:0000256" key="7">
    <source>
        <dbReference type="ARBA" id="ARBA00022771"/>
    </source>
</evidence>